<proteinExistence type="predicted"/>
<dbReference type="Proteomes" id="UP000594638">
    <property type="component" value="Unassembled WGS sequence"/>
</dbReference>
<dbReference type="AlphaFoldDB" id="A0A8S0VFW6"/>
<organism evidence="1 2">
    <name type="scientific">Olea europaea subsp. europaea</name>
    <dbReference type="NCBI Taxonomy" id="158383"/>
    <lineage>
        <taxon>Eukaryota</taxon>
        <taxon>Viridiplantae</taxon>
        <taxon>Streptophyta</taxon>
        <taxon>Embryophyta</taxon>
        <taxon>Tracheophyta</taxon>
        <taxon>Spermatophyta</taxon>
        <taxon>Magnoliopsida</taxon>
        <taxon>eudicotyledons</taxon>
        <taxon>Gunneridae</taxon>
        <taxon>Pentapetalae</taxon>
        <taxon>asterids</taxon>
        <taxon>lamiids</taxon>
        <taxon>Lamiales</taxon>
        <taxon>Oleaceae</taxon>
        <taxon>Oleeae</taxon>
        <taxon>Olea</taxon>
    </lineage>
</organism>
<protein>
    <submittedName>
        <fullName evidence="1">Uncharacterized protein</fullName>
    </submittedName>
</protein>
<reference evidence="1 2" key="1">
    <citation type="submission" date="2019-12" db="EMBL/GenBank/DDBJ databases">
        <authorList>
            <person name="Alioto T."/>
            <person name="Alioto T."/>
            <person name="Gomez Garrido J."/>
        </authorList>
    </citation>
    <scope>NUCLEOTIDE SEQUENCE [LARGE SCALE GENOMIC DNA]</scope>
</reference>
<comment type="caution">
    <text evidence="1">The sequence shown here is derived from an EMBL/GenBank/DDBJ whole genome shotgun (WGS) entry which is preliminary data.</text>
</comment>
<evidence type="ECO:0000313" key="1">
    <source>
        <dbReference type="EMBL" id="CAA3030743.1"/>
    </source>
</evidence>
<dbReference type="EMBL" id="CACTIH010009391">
    <property type="protein sequence ID" value="CAA3030743.1"/>
    <property type="molecule type" value="Genomic_DNA"/>
</dbReference>
<keyword evidence="2" id="KW-1185">Reference proteome</keyword>
<gene>
    <name evidence="1" type="ORF">OLEA9_A116233</name>
</gene>
<name>A0A8S0VFW6_OLEEU</name>
<evidence type="ECO:0000313" key="2">
    <source>
        <dbReference type="Proteomes" id="UP000594638"/>
    </source>
</evidence>
<sequence>MTTSLVERAYHVAEVEHPDKAIALPRGATASLKFLFIVVNDLHVSQHLRQLERYIELTHRVVSYIADPIGYSVDIKINSLGREVRFESSRTMA</sequence>
<dbReference type="Gramene" id="OE9A116233T1">
    <property type="protein sequence ID" value="OE9A116233C1"/>
    <property type="gene ID" value="OE9A116233"/>
</dbReference>
<accession>A0A8S0VFW6</accession>